<keyword evidence="10 13" id="KW-0408">Iron</keyword>
<dbReference type="UniPathway" id="UPA00078">
    <property type="reaction ID" value="UER00162"/>
</dbReference>
<dbReference type="Proteomes" id="UP000093080">
    <property type="component" value="Unassembled WGS sequence"/>
</dbReference>
<keyword evidence="11 13" id="KW-0411">Iron-sulfur</keyword>
<feature type="binding site" evidence="13 14">
    <location>
        <position position="41"/>
    </location>
    <ligand>
        <name>[4Fe-4S] cluster</name>
        <dbReference type="ChEBI" id="CHEBI:49883"/>
        <note>4Fe-4S-S-AdoMet</note>
    </ligand>
</feature>
<feature type="binding site" evidence="13 14">
    <location>
        <position position="37"/>
    </location>
    <ligand>
        <name>[4Fe-4S] cluster</name>
        <dbReference type="ChEBI" id="CHEBI:49883"/>
        <note>4Fe-4S-S-AdoMet</note>
    </ligand>
</feature>
<dbReference type="SFLD" id="SFLDS00029">
    <property type="entry name" value="Radical_SAM"/>
    <property type="match status" value="1"/>
</dbReference>
<evidence type="ECO:0000313" key="16">
    <source>
        <dbReference type="EMBL" id="OCC14923.1"/>
    </source>
</evidence>
<evidence type="ECO:0000256" key="6">
    <source>
        <dbReference type="ARBA" id="ARBA00022691"/>
    </source>
</evidence>
<feature type="binding site" evidence="13 14">
    <location>
        <position position="44"/>
    </location>
    <ligand>
        <name>[4Fe-4S] cluster</name>
        <dbReference type="ChEBI" id="CHEBI:49883"/>
        <note>4Fe-4S-S-AdoMet</note>
    </ligand>
</feature>
<dbReference type="PROSITE" id="PS51918">
    <property type="entry name" value="RADICAL_SAM"/>
    <property type="match status" value="1"/>
</dbReference>
<keyword evidence="9 13" id="KW-0093">Biotin biosynthesis</keyword>
<dbReference type="GO" id="GO:0051537">
    <property type="term" value="F:2 iron, 2 sulfur cluster binding"/>
    <property type="evidence" value="ECO:0007669"/>
    <property type="project" value="UniProtKB-KW"/>
</dbReference>
<dbReference type="PANTHER" id="PTHR22976">
    <property type="entry name" value="BIOTIN SYNTHASE"/>
    <property type="match status" value="1"/>
</dbReference>
<dbReference type="InterPro" id="IPR006638">
    <property type="entry name" value="Elp3/MiaA/NifB-like_rSAM"/>
</dbReference>
<protein>
    <recommendedName>
        <fullName evidence="3 13">Biotin synthase</fullName>
        <ecNumber evidence="3 13">2.8.1.6</ecNumber>
    </recommendedName>
</protein>
<feature type="domain" description="Radical SAM core" evidence="15">
    <location>
        <begin position="19"/>
        <end position="249"/>
    </location>
</feature>
<evidence type="ECO:0000256" key="1">
    <source>
        <dbReference type="ARBA" id="ARBA00004942"/>
    </source>
</evidence>
<dbReference type="STRING" id="1156395.DBT_1718"/>
<comment type="caution">
    <text evidence="16">The sequence shown here is derived from an EMBL/GenBank/DDBJ whole genome shotgun (WGS) entry which is preliminary data.</text>
</comment>
<dbReference type="NCBIfam" id="TIGR00433">
    <property type="entry name" value="bioB"/>
    <property type="match status" value="1"/>
</dbReference>
<dbReference type="HAMAP" id="MF_01694">
    <property type="entry name" value="BioB"/>
    <property type="match status" value="1"/>
</dbReference>
<keyword evidence="17" id="KW-1185">Reference proteome</keyword>
<dbReference type="GO" id="GO:0051539">
    <property type="term" value="F:4 iron, 4 sulfur cluster binding"/>
    <property type="evidence" value="ECO:0007669"/>
    <property type="project" value="UniProtKB-KW"/>
</dbReference>
<dbReference type="InterPro" id="IPR002684">
    <property type="entry name" value="Biotin_synth/BioAB"/>
</dbReference>
<feature type="binding site" evidence="13 14">
    <location>
        <position position="244"/>
    </location>
    <ligand>
        <name>[2Fe-2S] cluster</name>
        <dbReference type="ChEBI" id="CHEBI:190135"/>
    </ligand>
</feature>
<comment type="pathway">
    <text evidence="1 13">Cofactor biosynthesis; biotin biosynthesis; biotin from 7,8-diaminononanoate: step 2/2.</text>
</comment>
<dbReference type="SFLD" id="SFLDG01278">
    <property type="entry name" value="biotin_synthase_like"/>
    <property type="match status" value="1"/>
</dbReference>
<dbReference type="CDD" id="cd01335">
    <property type="entry name" value="Radical_SAM"/>
    <property type="match status" value="1"/>
</dbReference>
<accession>A0A1B9F4Y9</accession>
<evidence type="ECO:0000313" key="17">
    <source>
        <dbReference type="Proteomes" id="UP000093080"/>
    </source>
</evidence>
<evidence type="ECO:0000256" key="14">
    <source>
        <dbReference type="PIRSR" id="PIRSR001619-1"/>
    </source>
</evidence>
<dbReference type="PANTHER" id="PTHR22976:SF2">
    <property type="entry name" value="BIOTIN SYNTHASE, MITOCHONDRIAL"/>
    <property type="match status" value="1"/>
</dbReference>
<evidence type="ECO:0000256" key="8">
    <source>
        <dbReference type="ARBA" id="ARBA00022723"/>
    </source>
</evidence>
<feature type="binding site" evidence="13 14">
    <location>
        <position position="173"/>
    </location>
    <ligand>
        <name>[2Fe-2S] cluster</name>
        <dbReference type="ChEBI" id="CHEBI:190135"/>
    </ligand>
</feature>
<comment type="similarity">
    <text evidence="2 13">Belongs to the radical SAM superfamily. Biotin synthase family.</text>
</comment>
<dbReference type="SMART" id="SM00729">
    <property type="entry name" value="Elp3"/>
    <property type="match status" value="1"/>
</dbReference>
<comment type="catalytic activity">
    <reaction evidence="12 13">
        <text>(4R,5S)-dethiobiotin + (sulfur carrier)-SH + 2 reduced [2Fe-2S]-[ferredoxin] + 2 S-adenosyl-L-methionine = (sulfur carrier)-H + biotin + 2 5'-deoxyadenosine + 2 L-methionine + 2 oxidized [2Fe-2S]-[ferredoxin]</text>
        <dbReference type="Rhea" id="RHEA:22060"/>
        <dbReference type="Rhea" id="RHEA-COMP:10000"/>
        <dbReference type="Rhea" id="RHEA-COMP:10001"/>
        <dbReference type="Rhea" id="RHEA-COMP:14737"/>
        <dbReference type="Rhea" id="RHEA-COMP:14739"/>
        <dbReference type="ChEBI" id="CHEBI:17319"/>
        <dbReference type="ChEBI" id="CHEBI:29917"/>
        <dbReference type="ChEBI" id="CHEBI:33737"/>
        <dbReference type="ChEBI" id="CHEBI:33738"/>
        <dbReference type="ChEBI" id="CHEBI:57586"/>
        <dbReference type="ChEBI" id="CHEBI:57844"/>
        <dbReference type="ChEBI" id="CHEBI:59789"/>
        <dbReference type="ChEBI" id="CHEBI:64428"/>
        <dbReference type="ChEBI" id="CHEBI:149473"/>
        <dbReference type="EC" id="2.8.1.6"/>
    </reaction>
</comment>
<dbReference type="Pfam" id="PF06968">
    <property type="entry name" value="BATS"/>
    <property type="match status" value="1"/>
</dbReference>
<dbReference type="InterPro" id="IPR013785">
    <property type="entry name" value="Aldolase_TIM"/>
</dbReference>
<feature type="binding site" evidence="13 14">
    <location>
        <position position="113"/>
    </location>
    <ligand>
        <name>[2Fe-2S] cluster</name>
        <dbReference type="ChEBI" id="CHEBI:190135"/>
    </ligand>
</feature>
<evidence type="ECO:0000259" key="15">
    <source>
        <dbReference type="PROSITE" id="PS51918"/>
    </source>
</evidence>
<dbReference type="GO" id="GO:0004076">
    <property type="term" value="F:biotin synthase activity"/>
    <property type="evidence" value="ECO:0007669"/>
    <property type="project" value="UniProtKB-UniRule"/>
</dbReference>
<evidence type="ECO:0000256" key="9">
    <source>
        <dbReference type="ARBA" id="ARBA00022756"/>
    </source>
</evidence>
<proteinExistence type="inferred from homology"/>
<dbReference type="InterPro" id="IPR007197">
    <property type="entry name" value="rSAM"/>
</dbReference>
<dbReference type="Gene3D" id="3.20.20.70">
    <property type="entry name" value="Aldolase class I"/>
    <property type="match status" value="1"/>
</dbReference>
<feature type="binding site" evidence="13 14">
    <location>
        <position position="81"/>
    </location>
    <ligand>
        <name>[2Fe-2S] cluster</name>
        <dbReference type="ChEBI" id="CHEBI:190135"/>
    </ligand>
</feature>
<evidence type="ECO:0000256" key="3">
    <source>
        <dbReference type="ARBA" id="ARBA00012236"/>
    </source>
</evidence>
<dbReference type="EC" id="2.8.1.6" evidence="3 13"/>
<comment type="function">
    <text evidence="13">Catalyzes the conversion of dethiobiotin (DTB) to biotin by the insertion of a sulfur atom into dethiobiotin via a radical-based mechanism.</text>
</comment>
<dbReference type="GO" id="GO:0005506">
    <property type="term" value="F:iron ion binding"/>
    <property type="evidence" value="ECO:0007669"/>
    <property type="project" value="UniProtKB-UniRule"/>
</dbReference>
<reference evidence="16 17" key="1">
    <citation type="submission" date="2016-06" db="EMBL/GenBank/DDBJ databases">
        <title>Respiratory ammonification of nitrate coupled to the oxidation of elemental sulfur in deep-sea autotrophic thermophilic bacteria.</title>
        <authorList>
            <person name="Slobodkina G.B."/>
            <person name="Mardanov A.V."/>
            <person name="Ravin N.V."/>
            <person name="Frolova A.A."/>
            <person name="Viryasiv M.B."/>
            <person name="Chernyh N.A."/>
            <person name="Bonch-Osmolovskaya E.A."/>
            <person name="Slobodkin A.I."/>
        </authorList>
    </citation>
    <scope>NUCLEOTIDE SEQUENCE [LARGE SCALE GENOMIC DNA]</scope>
    <source>
        <strain evidence="16 17">S69</strain>
    </source>
</reference>
<comment type="subunit">
    <text evidence="13">Homodimer.</text>
</comment>
<dbReference type="AlphaFoldDB" id="A0A1B9F4Y9"/>
<keyword evidence="4 13" id="KW-0004">4Fe-4S</keyword>
<evidence type="ECO:0000256" key="5">
    <source>
        <dbReference type="ARBA" id="ARBA00022679"/>
    </source>
</evidence>
<dbReference type="Pfam" id="PF04055">
    <property type="entry name" value="Radical_SAM"/>
    <property type="match status" value="1"/>
</dbReference>
<keyword evidence="5 13" id="KW-0808">Transferase</keyword>
<comment type="cofactor">
    <cofactor evidence="14">
        <name>[2Fe-2S] cluster</name>
        <dbReference type="ChEBI" id="CHEBI:190135"/>
    </cofactor>
    <text evidence="14">Binds 1 [2Fe-2S] cluster. The cluster is coordinated with 3 cysteines and 1 arginine.</text>
</comment>
<keyword evidence="6 13" id="KW-0949">S-adenosyl-L-methionine</keyword>
<dbReference type="InterPro" id="IPR058240">
    <property type="entry name" value="rSAM_sf"/>
</dbReference>
<keyword evidence="7 13" id="KW-0001">2Fe-2S</keyword>
<evidence type="ECO:0000256" key="10">
    <source>
        <dbReference type="ARBA" id="ARBA00023004"/>
    </source>
</evidence>
<dbReference type="SMART" id="SM00876">
    <property type="entry name" value="BATS"/>
    <property type="match status" value="1"/>
</dbReference>
<dbReference type="InterPro" id="IPR010722">
    <property type="entry name" value="BATS_dom"/>
</dbReference>
<organism evidence="16 17">
    <name type="scientific">Dissulfuribacter thermophilus</name>
    <dbReference type="NCBI Taxonomy" id="1156395"/>
    <lineage>
        <taxon>Bacteria</taxon>
        <taxon>Pseudomonadati</taxon>
        <taxon>Thermodesulfobacteriota</taxon>
        <taxon>Dissulfuribacteria</taxon>
        <taxon>Dissulfuribacterales</taxon>
        <taxon>Dissulfuribacteraceae</taxon>
        <taxon>Dissulfuribacter</taxon>
    </lineage>
</organism>
<comment type="cofactor">
    <cofactor evidence="13">
        <name>[2Fe-2S] cluster</name>
        <dbReference type="ChEBI" id="CHEBI:190135"/>
    </cofactor>
    <text evidence="13">Binds 1 [2Fe-2S] cluster. The cluster is coordinated with 3 cysteines and 1 arginine.</text>
</comment>
<keyword evidence="8 13" id="KW-0479">Metal-binding</keyword>
<dbReference type="PATRIC" id="fig|1156395.6.peg.1734"/>
<dbReference type="GO" id="GO:0009102">
    <property type="term" value="P:biotin biosynthetic process"/>
    <property type="evidence" value="ECO:0007669"/>
    <property type="project" value="UniProtKB-UniRule"/>
</dbReference>
<evidence type="ECO:0000256" key="4">
    <source>
        <dbReference type="ARBA" id="ARBA00022485"/>
    </source>
</evidence>
<evidence type="ECO:0000256" key="13">
    <source>
        <dbReference type="HAMAP-Rule" id="MF_01694"/>
    </source>
</evidence>
<evidence type="ECO:0000256" key="11">
    <source>
        <dbReference type="ARBA" id="ARBA00023014"/>
    </source>
</evidence>
<sequence>MQEDFFELIKQALLVKISHRGLKFGMCSIMNVKSGKCSEDCAFCAQSARHTTNAPVFGLKSKEEILRHAQRAKELGATHFSLVASGRGPTQSELAEVIEAIKYLKDRVDIKICASLGIIDEDGLRALKEAGLSRYHHNIETSREYFPTICSTHTFEERINTIKSIKNVGLECCSGCILGIGETKKDRISIAETLKEIGVDSVPINILVPIEGTRLGGKPSSITPLEVIETIALFRHTLKTPAIRLAGGREEGLGDFQALAFMAGADALMIGGYLTTPGRDPELDLRLKRDAIEFWKRFRDNAEK</sequence>
<evidence type="ECO:0000256" key="12">
    <source>
        <dbReference type="ARBA" id="ARBA00051157"/>
    </source>
</evidence>
<comment type="cofactor">
    <cofactor evidence="13 14">
        <name>[4Fe-4S] cluster</name>
        <dbReference type="ChEBI" id="CHEBI:49883"/>
    </cofactor>
    <text evidence="13 14">Binds 1 [4Fe-4S] cluster. The cluster is coordinated with 3 cysteines and an exchangeable S-adenosyl-L-methionine.</text>
</comment>
<name>A0A1B9F4Y9_9BACT</name>
<dbReference type="EMBL" id="MAGO01000008">
    <property type="protein sequence ID" value="OCC14923.1"/>
    <property type="molecule type" value="Genomic_DNA"/>
</dbReference>
<dbReference type="SFLD" id="SFLDG01060">
    <property type="entry name" value="BATS_domain_containing"/>
    <property type="match status" value="1"/>
</dbReference>
<gene>
    <name evidence="13" type="primary">bioB</name>
    <name evidence="16" type="ORF">DBT_1718</name>
</gene>
<dbReference type="SUPFAM" id="SSF102114">
    <property type="entry name" value="Radical SAM enzymes"/>
    <property type="match status" value="1"/>
</dbReference>
<dbReference type="InterPro" id="IPR024177">
    <property type="entry name" value="Biotin_synthase"/>
</dbReference>
<evidence type="ECO:0000256" key="2">
    <source>
        <dbReference type="ARBA" id="ARBA00010765"/>
    </source>
</evidence>
<evidence type="ECO:0000256" key="7">
    <source>
        <dbReference type="ARBA" id="ARBA00022714"/>
    </source>
</evidence>
<dbReference type="PIRSF" id="PIRSF001619">
    <property type="entry name" value="Biotin_synth"/>
    <property type="match status" value="1"/>
</dbReference>